<comment type="caution">
    <text evidence="1">The sequence shown here is derived from an EMBL/GenBank/DDBJ whole genome shotgun (WGS) entry which is preliminary data.</text>
</comment>
<accession>A0ABW5G0C2</accession>
<dbReference type="Proteomes" id="UP001597417">
    <property type="component" value="Unassembled WGS sequence"/>
</dbReference>
<dbReference type="RefSeq" id="WP_378267677.1">
    <property type="nucleotide sequence ID" value="NZ_JBHUKR010000013.1"/>
</dbReference>
<evidence type="ECO:0000313" key="1">
    <source>
        <dbReference type="EMBL" id="MFD2419651.1"/>
    </source>
</evidence>
<gene>
    <name evidence="1" type="ORF">ACFSXZ_25310</name>
</gene>
<proteinExistence type="predicted"/>
<keyword evidence="2" id="KW-1185">Reference proteome</keyword>
<dbReference type="EMBL" id="JBHUKR010000013">
    <property type="protein sequence ID" value="MFD2419651.1"/>
    <property type="molecule type" value="Genomic_DNA"/>
</dbReference>
<sequence>MTDLLEAAGTPLACGGVFPLPTGEDHDLWKRLGRAGFRRCYDENARVLTSSRLAGRAPHGLAALLRRLSPS</sequence>
<protein>
    <submittedName>
        <fullName evidence="1">Uncharacterized protein</fullName>
    </submittedName>
</protein>
<organism evidence="1 2">
    <name type="scientific">Amycolatopsis pigmentata</name>
    <dbReference type="NCBI Taxonomy" id="450801"/>
    <lineage>
        <taxon>Bacteria</taxon>
        <taxon>Bacillati</taxon>
        <taxon>Actinomycetota</taxon>
        <taxon>Actinomycetes</taxon>
        <taxon>Pseudonocardiales</taxon>
        <taxon>Pseudonocardiaceae</taxon>
        <taxon>Amycolatopsis</taxon>
    </lineage>
</organism>
<reference evidence="2" key="1">
    <citation type="journal article" date="2019" name="Int. J. Syst. Evol. Microbiol.">
        <title>The Global Catalogue of Microorganisms (GCM) 10K type strain sequencing project: providing services to taxonomists for standard genome sequencing and annotation.</title>
        <authorList>
            <consortium name="The Broad Institute Genomics Platform"/>
            <consortium name="The Broad Institute Genome Sequencing Center for Infectious Disease"/>
            <person name="Wu L."/>
            <person name="Ma J."/>
        </authorList>
    </citation>
    <scope>NUCLEOTIDE SEQUENCE [LARGE SCALE GENOMIC DNA]</scope>
    <source>
        <strain evidence="2">CGMCC 4.7645</strain>
    </source>
</reference>
<evidence type="ECO:0000313" key="2">
    <source>
        <dbReference type="Proteomes" id="UP001597417"/>
    </source>
</evidence>
<name>A0ABW5G0C2_9PSEU</name>